<name>X0YVR6_9ZZZZ</name>
<protein>
    <submittedName>
        <fullName evidence="2">Uncharacterized protein</fullName>
    </submittedName>
</protein>
<dbReference type="EMBL" id="BART01007633">
    <property type="protein sequence ID" value="GAG60849.1"/>
    <property type="molecule type" value="Genomic_DNA"/>
</dbReference>
<feature type="transmembrane region" description="Helical" evidence="1">
    <location>
        <begin position="93"/>
        <end position="113"/>
    </location>
</feature>
<evidence type="ECO:0000313" key="2">
    <source>
        <dbReference type="EMBL" id="GAG60849.1"/>
    </source>
</evidence>
<keyword evidence="1" id="KW-0812">Transmembrane</keyword>
<keyword evidence="1" id="KW-1133">Transmembrane helix</keyword>
<accession>X0YVR6</accession>
<dbReference type="AlphaFoldDB" id="X0YVR6"/>
<organism evidence="2">
    <name type="scientific">marine sediment metagenome</name>
    <dbReference type="NCBI Taxonomy" id="412755"/>
    <lineage>
        <taxon>unclassified sequences</taxon>
        <taxon>metagenomes</taxon>
        <taxon>ecological metagenomes</taxon>
    </lineage>
</organism>
<reference evidence="2" key="1">
    <citation type="journal article" date="2014" name="Front. Microbiol.">
        <title>High frequency of phylogenetically diverse reductive dehalogenase-homologous genes in deep subseafloor sedimentary metagenomes.</title>
        <authorList>
            <person name="Kawai M."/>
            <person name="Futagami T."/>
            <person name="Toyoda A."/>
            <person name="Takaki Y."/>
            <person name="Nishi S."/>
            <person name="Hori S."/>
            <person name="Arai W."/>
            <person name="Tsubouchi T."/>
            <person name="Morono Y."/>
            <person name="Uchiyama I."/>
            <person name="Ito T."/>
            <person name="Fujiyama A."/>
            <person name="Inagaki F."/>
            <person name="Takami H."/>
        </authorList>
    </citation>
    <scope>NUCLEOTIDE SEQUENCE</scope>
    <source>
        <strain evidence="2">Expedition CK06-06</strain>
    </source>
</reference>
<evidence type="ECO:0000256" key="1">
    <source>
        <dbReference type="SAM" id="Phobius"/>
    </source>
</evidence>
<gene>
    <name evidence="2" type="ORF">S01H4_17344</name>
</gene>
<keyword evidence="1" id="KW-0472">Membrane</keyword>
<proteinExistence type="predicted"/>
<feature type="transmembrane region" description="Helical" evidence="1">
    <location>
        <begin position="12"/>
        <end position="31"/>
    </location>
</feature>
<sequence>MSLKLLTPEKKYYLLSLGLILDILIFLYTAFDFSGNYIWLYPENPGEDVIDTYNIPGSPVSILMNRPEIFPLFSEPWIHVGIPVEAYGFYRGIFTLFIAITCLTTIENIYNIIKIQKYK</sequence>
<comment type="caution">
    <text evidence="2">The sequence shown here is derived from an EMBL/GenBank/DDBJ whole genome shotgun (WGS) entry which is preliminary data.</text>
</comment>